<feature type="transmembrane region" description="Helical" evidence="8">
    <location>
        <begin position="397"/>
        <end position="417"/>
    </location>
</feature>
<dbReference type="InterPro" id="IPR020846">
    <property type="entry name" value="MFS_dom"/>
</dbReference>
<evidence type="ECO:0000256" key="7">
    <source>
        <dbReference type="ARBA" id="ARBA00023136"/>
    </source>
</evidence>
<feature type="transmembrane region" description="Helical" evidence="8">
    <location>
        <begin position="49"/>
        <end position="76"/>
    </location>
</feature>
<dbReference type="Gene3D" id="1.20.1250.20">
    <property type="entry name" value="MFS general substrate transporter like domains"/>
    <property type="match status" value="1"/>
</dbReference>
<evidence type="ECO:0000256" key="3">
    <source>
        <dbReference type="ARBA" id="ARBA00022475"/>
    </source>
</evidence>
<keyword evidence="7 8" id="KW-0472">Membrane</keyword>
<evidence type="ECO:0000256" key="6">
    <source>
        <dbReference type="ARBA" id="ARBA00022989"/>
    </source>
</evidence>
<evidence type="ECO:0000256" key="8">
    <source>
        <dbReference type="SAM" id="Phobius"/>
    </source>
</evidence>
<dbReference type="EMBL" id="AAOJ01000006">
    <property type="protein sequence ID" value="EAS63494.1"/>
    <property type="molecule type" value="Genomic_DNA"/>
</dbReference>
<sequence>MFEVVVFQKKVSKILKNSFGNVIEWYDFCLFGYFASVIGNSFFSTQSKFVSILLAFATFAIGFLARPIGGFIFGWLGDKIGRYYSMNLSIIMMGGATFLVSFLPSYHSIGIWAPILLVIIRIIQGLSAGGQFSSLIVVTSEDKNLKNTGFYTGIALSVSVLGFLLASAVSYIVMNILPQEWIHYTWRVCFAIGGLLLVFYFCSIHDEIKASSLIEKKESRETKENKNTFKELWLNHKFKFTVSVFLSGVVCIIFYLDFVYFISFFTRHSHISQDRTLILNTVVLAIACILYPVFGYVSDKIGRAKLAMYGIVIHILLLPFIFKLILSNNISSIYIGMLVMTVLICIIQSAATPIFSEIFPKKVRSSGCCASYGLGAAISGFAPMVATEVTHHNVHNIVYLFAITLVVGLLCVIPIVYDNRKQITVLEKR</sequence>
<dbReference type="InterPro" id="IPR036259">
    <property type="entry name" value="MFS_trans_sf"/>
</dbReference>
<dbReference type="PANTHER" id="PTHR43528">
    <property type="entry name" value="ALPHA-KETOGLUTARATE PERMEASE"/>
    <property type="match status" value="1"/>
</dbReference>
<feature type="domain" description="Major facilitator superfamily (MFS) profile" evidence="9">
    <location>
        <begin position="13"/>
        <end position="420"/>
    </location>
</feature>
<gene>
    <name evidence="10" type="ORF">VAS14_08480</name>
</gene>
<dbReference type="HOGENOM" id="CLU_001265_39_0_6"/>
<feature type="transmembrane region" description="Helical" evidence="8">
    <location>
        <begin position="83"/>
        <end position="103"/>
    </location>
</feature>
<feature type="transmembrane region" description="Helical" evidence="8">
    <location>
        <begin position="184"/>
        <end position="202"/>
    </location>
</feature>
<organism evidence="10 11">
    <name type="scientific">Photobacterium angustum (strain S14 / CCUG 15956)</name>
    <name type="common">Vibrio sp. (strain S14 / CCUG 15956)</name>
    <dbReference type="NCBI Taxonomy" id="314292"/>
    <lineage>
        <taxon>Bacteria</taxon>
        <taxon>Pseudomonadati</taxon>
        <taxon>Pseudomonadota</taxon>
        <taxon>Gammaproteobacteria</taxon>
        <taxon>Vibrionales</taxon>
        <taxon>Vibrionaceae</taxon>
        <taxon>Photobacterium</taxon>
    </lineage>
</organism>
<evidence type="ECO:0000256" key="4">
    <source>
        <dbReference type="ARBA" id="ARBA00022692"/>
    </source>
</evidence>
<dbReference type="Pfam" id="PF07690">
    <property type="entry name" value="MFS_1"/>
    <property type="match status" value="1"/>
</dbReference>
<dbReference type="GO" id="GO:0005886">
    <property type="term" value="C:plasma membrane"/>
    <property type="evidence" value="ECO:0007669"/>
    <property type="project" value="UniProtKB-SubCell"/>
</dbReference>
<feature type="transmembrane region" description="Helical" evidence="8">
    <location>
        <begin position="332"/>
        <end position="355"/>
    </location>
</feature>
<feature type="transmembrane region" description="Helical" evidence="8">
    <location>
        <begin position="306"/>
        <end position="326"/>
    </location>
</feature>
<dbReference type="GO" id="GO:0015293">
    <property type="term" value="F:symporter activity"/>
    <property type="evidence" value="ECO:0007669"/>
    <property type="project" value="UniProtKB-KW"/>
</dbReference>
<feature type="transmembrane region" description="Helical" evidence="8">
    <location>
        <begin position="240"/>
        <end position="265"/>
    </location>
</feature>
<protein>
    <submittedName>
        <fullName evidence="10">Proline/betaine transporter</fullName>
    </submittedName>
</protein>
<evidence type="ECO:0000313" key="11">
    <source>
        <dbReference type="Proteomes" id="UP000001603"/>
    </source>
</evidence>
<feature type="transmembrane region" description="Helical" evidence="8">
    <location>
        <begin position="150"/>
        <end position="172"/>
    </location>
</feature>
<evidence type="ECO:0000256" key="2">
    <source>
        <dbReference type="ARBA" id="ARBA00022448"/>
    </source>
</evidence>
<feature type="transmembrane region" description="Helical" evidence="8">
    <location>
        <begin position="109"/>
        <end position="138"/>
    </location>
</feature>
<dbReference type="Proteomes" id="UP000001603">
    <property type="component" value="Unassembled WGS sequence"/>
</dbReference>
<keyword evidence="4 8" id="KW-0812">Transmembrane</keyword>
<evidence type="ECO:0000256" key="1">
    <source>
        <dbReference type="ARBA" id="ARBA00004651"/>
    </source>
</evidence>
<evidence type="ECO:0000259" key="9">
    <source>
        <dbReference type="PROSITE" id="PS50850"/>
    </source>
</evidence>
<dbReference type="InterPro" id="IPR011701">
    <property type="entry name" value="MFS"/>
</dbReference>
<feature type="transmembrane region" description="Helical" evidence="8">
    <location>
        <begin position="277"/>
        <end position="294"/>
    </location>
</feature>
<name>Q1ZN44_PHOAS</name>
<dbReference type="PANTHER" id="PTHR43528:SF1">
    <property type="entry name" value="ALPHA-KETOGLUTARATE PERMEASE"/>
    <property type="match status" value="1"/>
</dbReference>
<dbReference type="InterPro" id="IPR051084">
    <property type="entry name" value="H+-coupled_symporters"/>
</dbReference>
<comment type="caution">
    <text evidence="10">The sequence shown here is derived from an EMBL/GenBank/DDBJ whole genome shotgun (WGS) entry which is preliminary data.</text>
</comment>
<dbReference type="AlphaFoldDB" id="Q1ZN44"/>
<dbReference type="SUPFAM" id="SSF103473">
    <property type="entry name" value="MFS general substrate transporter"/>
    <property type="match status" value="1"/>
</dbReference>
<evidence type="ECO:0000256" key="5">
    <source>
        <dbReference type="ARBA" id="ARBA00022847"/>
    </source>
</evidence>
<comment type="subcellular location">
    <subcellularLocation>
        <location evidence="1">Cell membrane</location>
        <topology evidence="1">Multi-pass membrane protein</topology>
    </subcellularLocation>
</comment>
<dbReference type="eggNOG" id="COG0477">
    <property type="taxonomic scope" value="Bacteria"/>
</dbReference>
<feature type="transmembrane region" description="Helical" evidence="8">
    <location>
        <begin position="25"/>
        <end position="43"/>
    </location>
</feature>
<dbReference type="PROSITE" id="PS50850">
    <property type="entry name" value="MFS"/>
    <property type="match status" value="1"/>
</dbReference>
<keyword evidence="6 8" id="KW-1133">Transmembrane helix</keyword>
<reference evidence="10 11" key="1">
    <citation type="journal article" date="2009" name="Proc. Natl. Acad. Sci. U.S.A.">
        <title>The genomic basis of trophic strategy in marine bacteria.</title>
        <authorList>
            <person name="Lauro F.M."/>
            <person name="McDougald D."/>
            <person name="Thomas T."/>
            <person name="Williams T.J."/>
            <person name="Egan S."/>
            <person name="Rice S."/>
            <person name="DeMaere M.Z."/>
            <person name="Ting L."/>
            <person name="Ertan H."/>
            <person name="Johnson J."/>
            <person name="Ferriera S."/>
            <person name="Lapidus A."/>
            <person name="Anderson I."/>
            <person name="Kyrpides N."/>
            <person name="Munk A.C."/>
            <person name="Detter C."/>
            <person name="Han C.S."/>
            <person name="Brown M.V."/>
            <person name="Robb F.T."/>
            <person name="Kjelleberg S."/>
            <person name="Cavicchioli R."/>
        </authorList>
    </citation>
    <scope>NUCLEOTIDE SEQUENCE [LARGE SCALE GENOMIC DNA]</scope>
    <source>
        <strain evidence="10 11">S14</strain>
    </source>
</reference>
<keyword evidence="5" id="KW-0769">Symport</keyword>
<accession>Q1ZN44</accession>
<keyword evidence="3" id="KW-1003">Cell membrane</keyword>
<feature type="transmembrane region" description="Helical" evidence="8">
    <location>
        <begin position="367"/>
        <end position="385"/>
    </location>
</feature>
<keyword evidence="2" id="KW-0813">Transport</keyword>
<proteinExistence type="predicted"/>
<evidence type="ECO:0000313" key="10">
    <source>
        <dbReference type="EMBL" id="EAS63494.1"/>
    </source>
</evidence>